<dbReference type="GO" id="GO:0005886">
    <property type="term" value="C:plasma membrane"/>
    <property type="evidence" value="ECO:0007669"/>
    <property type="project" value="UniProtKB-SubCell"/>
</dbReference>
<feature type="transmembrane region" description="Helical" evidence="7">
    <location>
        <begin position="42"/>
        <end position="61"/>
    </location>
</feature>
<dbReference type="PANTHER" id="PTHR14969">
    <property type="entry name" value="SPHINGOSINE-1-PHOSPHATE PHOSPHOHYDROLASE"/>
    <property type="match status" value="1"/>
</dbReference>
<feature type="domain" description="Phosphatidic acid phosphatase type 2/haloperoxidase" evidence="8">
    <location>
        <begin position="113"/>
        <end position="229"/>
    </location>
</feature>
<dbReference type="Gene3D" id="1.20.144.10">
    <property type="entry name" value="Phosphatidic acid phosphatase type 2/haloperoxidase"/>
    <property type="match status" value="1"/>
</dbReference>
<evidence type="ECO:0000256" key="3">
    <source>
        <dbReference type="ARBA" id="ARBA00022692"/>
    </source>
</evidence>
<keyword evidence="3 7" id="KW-0812">Transmembrane</keyword>
<dbReference type="RefSeq" id="WP_097017771.1">
    <property type="nucleotide sequence ID" value="NZ_OBDZ01000011.1"/>
</dbReference>
<dbReference type="CDD" id="cd01610">
    <property type="entry name" value="PAP2_like"/>
    <property type="match status" value="1"/>
</dbReference>
<dbReference type="InterPro" id="IPR000326">
    <property type="entry name" value="PAP2/HPO"/>
</dbReference>
<name>A0A285GWS6_9FIRM</name>
<feature type="transmembrane region" description="Helical" evidence="7">
    <location>
        <begin position="112"/>
        <end position="134"/>
    </location>
</feature>
<keyword evidence="10" id="KW-1185">Reference proteome</keyword>
<accession>A0A285GWS6</accession>
<dbReference type="AlphaFoldDB" id="A0A285GWS6"/>
<dbReference type="PANTHER" id="PTHR14969:SF62">
    <property type="entry name" value="DECAPRENYLPHOSPHORYL-5-PHOSPHORIBOSE PHOSPHATASE RV3807C-RELATED"/>
    <property type="match status" value="1"/>
</dbReference>
<evidence type="ECO:0000256" key="6">
    <source>
        <dbReference type="ARBA" id="ARBA00023136"/>
    </source>
</evidence>
<reference evidence="10" key="1">
    <citation type="submission" date="2017-09" db="EMBL/GenBank/DDBJ databases">
        <authorList>
            <person name="Varghese N."/>
            <person name="Submissions S."/>
        </authorList>
    </citation>
    <scope>NUCLEOTIDE SEQUENCE [LARGE SCALE GENOMIC DNA]</scope>
    <source>
        <strain evidence="10">MSL47</strain>
    </source>
</reference>
<feature type="transmembrane region" description="Helical" evidence="7">
    <location>
        <begin position="161"/>
        <end position="180"/>
    </location>
</feature>
<dbReference type="SMART" id="SM00014">
    <property type="entry name" value="acidPPc"/>
    <property type="match status" value="1"/>
</dbReference>
<dbReference type="Proteomes" id="UP000219573">
    <property type="component" value="Unassembled WGS sequence"/>
</dbReference>
<evidence type="ECO:0000256" key="1">
    <source>
        <dbReference type="ARBA" id="ARBA00004651"/>
    </source>
</evidence>
<comment type="subcellular location">
    <subcellularLocation>
        <location evidence="1">Cell membrane</location>
        <topology evidence="1">Multi-pass membrane protein</topology>
    </subcellularLocation>
</comment>
<keyword evidence="6 7" id="KW-0472">Membrane</keyword>
<feature type="transmembrane region" description="Helical" evidence="7">
    <location>
        <begin position="187"/>
        <end position="204"/>
    </location>
</feature>
<keyword evidence="5 7" id="KW-1133">Transmembrane helix</keyword>
<evidence type="ECO:0000256" key="5">
    <source>
        <dbReference type="ARBA" id="ARBA00022989"/>
    </source>
</evidence>
<evidence type="ECO:0000256" key="2">
    <source>
        <dbReference type="ARBA" id="ARBA00022475"/>
    </source>
</evidence>
<gene>
    <name evidence="9" type="ORF">SAMN06265827_111109</name>
</gene>
<dbReference type="InterPro" id="IPR036938">
    <property type="entry name" value="PAP2/HPO_sf"/>
</dbReference>
<dbReference type="Pfam" id="PF01569">
    <property type="entry name" value="PAP2"/>
    <property type="match status" value="1"/>
</dbReference>
<organism evidence="9 10">
    <name type="scientific">Orenia metallireducens</name>
    <dbReference type="NCBI Taxonomy" id="1413210"/>
    <lineage>
        <taxon>Bacteria</taxon>
        <taxon>Bacillati</taxon>
        <taxon>Bacillota</taxon>
        <taxon>Clostridia</taxon>
        <taxon>Halanaerobiales</taxon>
        <taxon>Halobacteroidaceae</taxon>
        <taxon>Orenia</taxon>
    </lineage>
</organism>
<feature type="transmembrane region" description="Helical" evidence="7">
    <location>
        <begin position="210"/>
        <end position="229"/>
    </location>
</feature>
<evidence type="ECO:0000313" key="9">
    <source>
        <dbReference type="EMBL" id="SNY27918.1"/>
    </source>
</evidence>
<evidence type="ECO:0000256" key="7">
    <source>
        <dbReference type="SAM" id="Phobius"/>
    </source>
</evidence>
<proteinExistence type="predicted"/>
<keyword evidence="4" id="KW-0378">Hydrolase</keyword>
<feature type="transmembrane region" description="Helical" evidence="7">
    <location>
        <begin position="6"/>
        <end position="21"/>
    </location>
</feature>
<evidence type="ECO:0000259" key="8">
    <source>
        <dbReference type="SMART" id="SM00014"/>
    </source>
</evidence>
<dbReference type="EMBL" id="OBDZ01000011">
    <property type="protein sequence ID" value="SNY27918.1"/>
    <property type="molecule type" value="Genomic_DNA"/>
</dbReference>
<dbReference type="GO" id="GO:0016787">
    <property type="term" value="F:hydrolase activity"/>
    <property type="evidence" value="ECO:0007669"/>
    <property type="project" value="UniProtKB-KW"/>
</dbReference>
<protein>
    <submittedName>
        <fullName evidence="9">PAP2 superfamily protein</fullName>
    </submittedName>
</protein>
<dbReference type="SUPFAM" id="SSF48317">
    <property type="entry name" value="Acid phosphatase/Vanadium-dependent haloperoxidase"/>
    <property type="match status" value="1"/>
</dbReference>
<sequence length="243" mass="28185">MLAPSIYMYILFIFIIYYLIKEDYWKGSFSKLQIIIKKNSNLFLIALILTIFSISFLDLPISKYFSQQNSISFLKPFIKIINNFGDGSFIFPLFTTLLIVSLIIQQDKYKKILLISLSSSIYAGLFNLFLKIFFNRARPYIDLNPYKLFVYKNINIFRADYWSMPSGHTIVAFAAIIPLVIHFENKLLKSLLITISILEAFARVYLFKHWLSDVIMAAFLGTIIGIIAYQNNITSSTNKELIQ</sequence>
<keyword evidence="2" id="KW-1003">Cell membrane</keyword>
<feature type="transmembrane region" description="Helical" evidence="7">
    <location>
        <begin position="81"/>
        <end position="100"/>
    </location>
</feature>
<evidence type="ECO:0000256" key="4">
    <source>
        <dbReference type="ARBA" id="ARBA00022801"/>
    </source>
</evidence>
<evidence type="ECO:0000313" key="10">
    <source>
        <dbReference type="Proteomes" id="UP000219573"/>
    </source>
</evidence>